<dbReference type="Pfam" id="PF03551">
    <property type="entry name" value="PadR"/>
    <property type="match status" value="1"/>
</dbReference>
<sequence>MEKMDEKDIETNDQLIDPLVKKFSKELSSGTSALVLLCILNHAATPLYGYQIARLLGHSNTDKQGAIYPILRNMEAKGLLTSQMQASESGPPRKYFKISMLGKNVLKEWLAVWHRTQSFVNQTIAGQTKGENDVK</sequence>
<dbReference type="KEGG" id="sdn:Sden_0894"/>
<keyword evidence="3" id="KW-1185">Reference proteome</keyword>
<dbReference type="RefSeq" id="WP_011495346.1">
    <property type="nucleotide sequence ID" value="NC_007954.1"/>
</dbReference>
<dbReference type="Proteomes" id="UP000001982">
    <property type="component" value="Chromosome"/>
</dbReference>
<dbReference type="eggNOG" id="COG1695">
    <property type="taxonomic scope" value="Bacteria"/>
</dbReference>
<dbReference type="Gene3D" id="1.10.10.10">
    <property type="entry name" value="Winged helix-like DNA-binding domain superfamily/Winged helix DNA-binding domain"/>
    <property type="match status" value="1"/>
</dbReference>
<feature type="domain" description="Transcription regulator PadR N-terminal" evidence="1">
    <location>
        <begin position="37"/>
        <end position="108"/>
    </location>
</feature>
<reference evidence="2 3" key="1">
    <citation type="submission" date="2006-03" db="EMBL/GenBank/DDBJ databases">
        <title>Complete sequence of Shewanella denitrificans OS217.</title>
        <authorList>
            <consortium name="US DOE Joint Genome Institute"/>
            <person name="Copeland A."/>
            <person name="Lucas S."/>
            <person name="Lapidus A."/>
            <person name="Barry K."/>
            <person name="Detter J.C."/>
            <person name="Glavina del Rio T."/>
            <person name="Hammon N."/>
            <person name="Israni S."/>
            <person name="Dalin E."/>
            <person name="Tice H."/>
            <person name="Pitluck S."/>
            <person name="Brettin T."/>
            <person name="Bruce D."/>
            <person name="Han C."/>
            <person name="Tapia R."/>
            <person name="Gilna P."/>
            <person name="Kiss H."/>
            <person name="Schmutz J."/>
            <person name="Larimer F."/>
            <person name="Land M."/>
            <person name="Hauser L."/>
            <person name="Kyrpides N."/>
            <person name="Lykidis A."/>
            <person name="Richardson P."/>
        </authorList>
    </citation>
    <scope>NUCLEOTIDE SEQUENCE [LARGE SCALE GENOMIC DNA]</scope>
    <source>
        <strain evidence="3">OS217 / ATCC BAA-1090 / DSM 15013</strain>
    </source>
</reference>
<proteinExistence type="predicted"/>
<dbReference type="SUPFAM" id="SSF46785">
    <property type="entry name" value="Winged helix' DNA-binding domain"/>
    <property type="match status" value="1"/>
</dbReference>
<accession>Q12QU4</accession>
<dbReference type="InterPro" id="IPR036388">
    <property type="entry name" value="WH-like_DNA-bd_sf"/>
</dbReference>
<evidence type="ECO:0000313" key="3">
    <source>
        <dbReference type="Proteomes" id="UP000001982"/>
    </source>
</evidence>
<dbReference type="PANTHER" id="PTHR33169">
    <property type="entry name" value="PADR-FAMILY TRANSCRIPTIONAL REGULATOR"/>
    <property type="match status" value="1"/>
</dbReference>
<evidence type="ECO:0000313" key="2">
    <source>
        <dbReference type="EMBL" id="ABE54182.1"/>
    </source>
</evidence>
<name>Q12QU4_SHEDO</name>
<dbReference type="InterPro" id="IPR005149">
    <property type="entry name" value="Tscrpt_reg_PadR_N"/>
</dbReference>
<evidence type="ECO:0000259" key="1">
    <source>
        <dbReference type="Pfam" id="PF03551"/>
    </source>
</evidence>
<dbReference type="InterPro" id="IPR052509">
    <property type="entry name" value="Metal_resp_DNA-bind_regulator"/>
</dbReference>
<dbReference type="AlphaFoldDB" id="Q12QU4"/>
<gene>
    <name evidence="2" type="ordered locus">Sden_0894</name>
</gene>
<dbReference type="EMBL" id="CP000302">
    <property type="protein sequence ID" value="ABE54182.1"/>
    <property type="molecule type" value="Genomic_DNA"/>
</dbReference>
<dbReference type="PANTHER" id="PTHR33169:SF14">
    <property type="entry name" value="TRANSCRIPTIONAL REGULATOR RV3488"/>
    <property type="match status" value="1"/>
</dbReference>
<dbReference type="InterPro" id="IPR036390">
    <property type="entry name" value="WH_DNA-bd_sf"/>
</dbReference>
<dbReference type="HOGENOM" id="CLU_063440_3_3_6"/>
<dbReference type="STRING" id="318161.Sden_0894"/>
<organism evidence="2 3">
    <name type="scientific">Shewanella denitrificans (strain OS217 / ATCC BAA-1090 / DSM 15013)</name>
    <dbReference type="NCBI Taxonomy" id="318161"/>
    <lineage>
        <taxon>Bacteria</taxon>
        <taxon>Pseudomonadati</taxon>
        <taxon>Pseudomonadota</taxon>
        <taxon>Gammaproteobacteria</taxon>
        <taxon>Alteromonadales</taxon>
        <taxon>Shewanellaceae</taxon>
        <taxon>Shewanella</taxon>
    </lineage>
</organism>
<protein>
    <submittedName>
        <fullName evidence="2">Transcriptional regulator, PadR family</fullName>
    </submittedName>
</protein>